<feature type="chain" id="PRO_5007297257" evidence="2">
    <location>
        <begin position="23"/>
        <end position="186"/>
    </location>
</feature>
<proteinExistence type="predicted"/>
<evidence type="ECO:0000256" key="1">
    <source>
        <dbReference type="SAM" id="MobiDB-lite"/>
    </source>
</evidence>
<evidence type="ECO:0000313" key="3">
    <source>
        <dbReference type="EMBL" id="KXT11621.1"/>
    </source>
</evidence>
<sequence>MRPLLWCSRTIYLTLFISHLNPVVVLRRRRNPGSCTPTRQRRRSRSTRPKTSSLHARQKTVLRRISDLLHGRIDTMAEIRGSMDVRAGSLIRNAVEGIFKLQVVSYVTGPDEPAYHHWTVSPPTENEGMCANQIGQRDDLSVLGLAIIQGAGGYAHQRAIELDLAIAQRKPGQKLPNRAIKIHGIT</sequence>
<accession>A0A139IA52</accession>
<feature type="region of interest" description="Disordered" evidence="1">
    <location>
        <begin position="30"/>
        <end position="56"/>
    </location>
</feature>
<keyword evidence="2" id="KW-0732">Signal</keyword>
<protein>
    <submittedName>
        <fullName evidence="3">Uncharacterized protein</fullName>
    </submittedName>
</protein>
<organism evidence="3 4">
    <name type="scientific">Pseudocercospora musae</name>
    <dbReference type="NCBI Taxonomy" id="113226"/>
    <lineage>
        <taxon>Eukaryota</taxon>
        <taxon>Fungi</taxon>
        <taxon>Dikarya</taxon>
        <taxon>Ascomycota</taxon>
        <taxon>Pezizomycotina</taxon>
        <taxon>Dothideomycetes</taxon>
        <taxon>Dothideomycetidae</taxon>
        <taxon>Mycosphaerellales</taxon>
        <taxon>Mycosphaerellaceae</taxon>
        <taxon>Pseudocercospora</taxon>
    </lineage>
</organism>
<evidence type="ECO:0000256" key="2">
    <source>
        <dbReference type="SAM" id="SignalP"/>
    </source>
</evidence>
<feature type="signal peptide" evidence="2">
    <location>
        <begin position="1"/>
        <end position="22"/>
    </location>
</feature>
<dbReference type="EMBL" id="LFZO01000190">
    <property type="protein sequence ID" value="KXT11621.1"/>
    <property type="molecule type" value="Genomic_DNA"/>
</dbReference>
<keyword evidence="4" id="KW-1185">Reference proteome</keyword>
<comment type="caution">
    <text evidence="3">The sequence shown here is derived from an EMBL/GenBank/DDBJ whole genome shotgun (WGS) entry which is preliminary data.</text>
</comment>
<dbReference type="Proteomes" id="UP000073492">
    <property type="component" value="Unassembled WGS sequence"/>
</dbReference>
<name>A0A139IA52_9PEZI</name>
<reference evidence="3 4" key="1">
    <citation type="submission" date="2015-07" db="EMBL/GenBank/DDBJ databases">
        <title>Comparative genomics of the Sigatoka disease complex on banana suggests a link between parallel evolutionary changes in Pseudocercospora fijiensis and Pseudocercospora eumusae and increased virulence on the banana host.</title>
        <authorList>
            <person name="Chang T.-C."/>
            <person name="Salvucci A."/>
            <person name="Crous P.W."/>
            <person name="Stergiopoulos I."/>
        </authorList>
    </citation>
    <scope>NUCLEOTIDE SEQUENCE [LARGE SCALE GENOMIC DNA]</scope>
    <source>
        <strain evidence="3 4">CBS 116634</strain>
    </source>
</reference>
<dbReference type="AlphaFoldDB" id="A0A139IA52"/>
<gene>
    <name evidence="3" type="ORF">AC579_8568</name>
</gene>
<feature type="compositionally biased region" description="Basic residues" evidence="1">
    <location>
        <begin position="39"/>
        <end position="48"/>
    </location>
</feature>
<evidence type="ECO:0000313" key="4">
    <source>
        <dbReference type="Proteomes" id="UP000073492"/>
    </source>
</evidence>